<accession>A8F5T9</accession>
<name>A8F5T9_PSELT</name>
<proteinExistence type="predicted"/>
<dbReference type="SUPFAM" id="SSF52833">
    <property type="entry name" value="Thioredoxin-like"/>
    <property type="match status" value="1"/>
</dbReference>
<protein>
    <submittedName>
        <fullName evidence="1">NADH:ubiquinone oxidoreductase 24 kD subunit-like protein</fullName>
    </submittedName>
</protein>
<dbReference type="CDD" id="cd02980">
    <property type="entry name" value="TRX_Fd_family"/>
    <property type="match status" value="1"/>
</dbReference>
<dbReference type="AlphaFoldDB" id="A8F5T9"/>
<evidence type="ECO:0000313" key="2">
    <source>
        <dbReference type="Proteomes" id="UP000002016"/>
    </source>
</evidence>
<evidence type="ECO:0000313" key="1">
    <source>
        <dbReference type="EMBL" id="ABV33523.1"/>
    </source>
</evidence>
<dbReference type="InterPro" id="IPR036249">
    <property type="entry name" value="Thioredoxin-like_sf"/>
</dbReference>
<dbReference type="eggNOG" id="COG1905">
    <property type="taxonomic scope" value="Bacteria"/>
</dbReference>
<reference evidence="1 2" key="1">
    <citation type="submission" date="2007-08" db="EMBL/GenBank/DDBJ databases">
        <title>Complete sequence of Thermotoga lettingae TMO.</title>
        <authorList>
            <consortium name="US DOE Joint Genome Institute"/>
            <person name="Copeland A."/>
            <person name="Lucas S."/>
            <person name="Lapidus A."/>
            <person name="Barry K."/>
            <person name="Glavina del Rio T."/>
            <person name="Dalin E."/>
            <person name="Tice H."/>
            <person name="Pitluck S."/>
            <person name="Foster B."/>
            <person name="Bruce D."/>
            <person name="Schmutz J."/>
            <person name="Larimer F."/>
            <person name="Land M."/>
            <person name="Hauser L."/>
            <person name="Kyrpides N."/>
            <person name="Mikhailova N."/>
            <person name="Nelson K."/>
            <person name="Gogarten J.P."/>
            <person name="Noll K."/>
            <person name="Richardson P."/>
        </authorList>
    </citation>
    <scope>NUCLEOTIDE SEQUENCE [LARGE SCALE GENOMIC DNA]</scope>
    <source>
        <strain evidence="2">ATCC BAA-301 / DSM 14385 / NBRC 107922 / TMO</strain>
    </source>
</reference>
<keyword evidence="2" id="KW-1185">Reference proteome</keyword>
<organism evidence="1 2">
    <name type="scientific">Pseudothermotoga lettingae (strain ATCC BAA-301 / DSM 14385 / NBRC 107922 / TMO)</name>
    <name type="common">Thermotoga lettingae</name>
    <dbReference type="NCBI Taxonomy" id="416591"/>
    <lineage>
        <taxon>Bacteria</taxon>
        <taxon>Thermotogati</taxon>
        <taxon>Thermotogota</taxon>
        <taxon>Thermotogae</taxon>
        <taxon>Thermotogales</taxon>
        <taxon>Thermotogaceae</taxon>
        <taxon>Pseudothermotoga</taxon>
    </lineage>
</organism>
<dbReference type="Pfam" id="PF01257">
    <property type="entry name" value="2Fe-2S_thioredx"/>
    <property type="match status" value="1"/>
</dbReference>
<reference evidence="1 2" key="2">
    <citation type="journal article" date="2009" name="Proc. Natl. Acad. Sci. U.S.A.">
        <title>On the chimeric nature, thermophilic origin, and phylogenetic placement of the Thermotogales.</title>
        <authorList>
            <person name="Zhaxybayeva O."/>
            <person name="Swithers K.S."/>
            <person name="Lapierre P."/>
            <person name="Fournier G.P."/>
            <person name="Bickhart D.M."/>
            <person name="DeBoy R.T."/>
            <person name="Nelson K.E."/>
            <person name="Nesbo C.L."/>
            <person name="Doolittle W.F."/>
            <person name="Gogarten J.P."/>
            <person name="Noll K.M."/>
        </authorList>
    </citation>
    <scope>NUCLEOTIDE SEQUENCE [LARGE SCALE GENOMIC DNA]</scope>
    <source>
        <strain evidence="2">ATCC BAA-301 / DSM 14385 / NBRC 107922 / TMO</strain>
    </source>
</reference>
<sequence length="99" mass="11415">MTDGKERDRINREINNDKNITIGDFMLIRVCMGSSCHLKGSYKIVQKIEQLRKKYPEIQLYGSLCFGRCSDGICVEIDGKLYTHVDDKNIEKIIEEAKT</sequence>
<dbReference type="EMBL" id="CP000812">
    <property type="protein sequence ID" value="ABV33523.1"/>
    <property type="molecule type" value="Genomic_DNA"/>
</dbReference>
<dbReference type="STRING" id="416591.Tlet_0957"/>
<gene>
    <name evidence="1" type="ordered locus">Tlet_0957</name>
</gene>
<dbReference type="KEGG" id="tle:Tlet_0957"/>
<dbReference type="HOGENOM" id="CLU_177584_0_1_0"/>
<dbReference type="Proteomes" id="UP000002016">
    <property type="component" value="Chromosome"/>
</dbReference>
<keyword evidence="1" id="KW-0830">Ubiquinone</keyword>
<dbReference type="Gene3D" id="3.40.30.10">
    <property type="entry name" value="Glutaredoxin"/>
    <property type="match status" value="1"/>
</dbReference>